<dbReference type="AlphaFoldDB" id="A0A9J9GEZ2"/>
<proteinExistence type="predicted"/>
<dbReference type="Proteomes" id="UP000000230">
    <property type="component" value="Chromosome"/>
</dbReference>
<sequence length="202" mass="23377">MKPENHILKIIEAISDPTRIRNGRERKIISVDNYEEAMTFILHSGTVAIHRSSDSLLLKFVEAPMIVGMNILIDTNEGFYMQAHSDVEYEILSNKSVIDIIERENLWKEAAYFFMFGVQRLLEAHQTSAGRTTYELIKQNLMSLMAEKDELRMMVNACDYIMDKTHISRSRVMKILSDLKTGDYIVIERGVLIKINKLPETY</sequence>
<name>A0A9J9GEZ2_ENT38</name>
<accession>A0A9J9GEZ2</accession>
<organism evidence="2 3">
    <name type="scientific">Enterobacter sp. (strain 638)</name>
    <dbReference type="NCBI Taxonomy" id="399742"/>
    <lineage>
        <taxon>Bacteria</taxon>
        <taxon>Pseudomonadati</taxon>
        <taxon>Pseudomonadota</taxon>
        <taxon>Gammaproteobacteria</taxon>
        <taxon>Enterobacterales</taxon>
        <taxon>Enterobacteriaceae</taxon>
        <taxon>Enterobacter</taxon>
    </lineage>
</organism>
<dbReference type="Pfam" id="PF15977">
    <property type="entry name" value="HTH_46"/>
    <property type="match status" value="1"/>
</dbReference>
<protein>
    <submittedName>
        <fullName evidence="2">Inner membrane protein</fullName>
    </submittedName>
</protein>
<evidence type="ECO:0000313" key="3">
    <source>
        <dbReference type="Proteomes" id="UP000000230"/>
    </source>
</evidence>
<reference evidence="3" key="1">
    <citation type="journal article" date="2010" name="PLoS Genet.">
        <title>Genome sequence of the plant growth promoting endophytic bacterium Enterobacter sp. 638.</title>
        <authorList>
            <person name="Taghavi S."/>
            <person name="van der Lelie D."/>
            <person name="Hoffman A."/>
            <person name="Zhang Y.B."/>
            <person name="Walla M.D."/>
            <person name="Vangronsveld J."/>
            <person name="Newman L."/>
            <person name="Monchy S."/>
        </authorList>
    </citation>
    <scope>NUCLEOTIDE SEQUENCE [LARGE SCALE GENOMIC DNA]</scope>
    <source>
        <strain evidence="3">638</strain>
    </source>
</reference>
<dbReference type="KEGG" id="ent:Ent638_1067"/>
<dbReference type="OrthoDB" id="6442353at2"/>
<evidence type="ECO:0000259" key="1">
    <source>
        <dbReference type="Pfam" id="PF15977"/>
    </source>
</evidence>
<dbReference type="InterPro" id="IPR041687">
    <property type="entry name" value="HTH_46"/>
</dbReference>
<feature type="domain" description="IprA winged helix-turn-helix" evidence="1">
    <location>
        <begin position="133"/>
        <end position="199"/>
    </location>
</feature>
<keyword evidence="3" id="KW-1185">Reference proteome</keyword>
<gene>
    <name evidence="2" type="ordered locus">Ent638_1067</name>
</gene>
<dbReference type="EMBL" id="CP000653">
    <property type="protein sequence ID" value="ABP59749.1"/>
    <property type="molecule type" value="Genomic_DNA"/>
</dbReference>
<dbReference type="RefSeq" id="WP_012016469.1">
    <property type="nucleotide sequence ID" value="NC_009436.1"/>
</dbReference>
<evidence type="ECO:0000313" key="2">
    <source>
        <dbReference type="EMBL" id="ABP59749.1"/>
    </source>
</evidence>